<dbReference type="EMBL" id="KQ414796">
    <property type="protein sequence ID" value="KOC60716.1"/>
    <property type="molecule type" value="Genomic_DNA"/>
</dbReference>
<proteinExistence type="predicted"/>
<dbReference type="EMBL" id="KQ414987">
    <property type="protein sequence ID" value="KOC58991.1"/>
    <property type="molecule type" value="Genomic_DNA"/>
</dbReference>
<accession>A0A0L7QKE2</accession>
<evidence type="ECO:0000313" key="1">
    <source>
        <dbReference type="EMBL" id="KOC58991.1"/>
    </source>
</evidence>
<name>A0A0L7QKE2_9HYME</name>
<dbReference type="InterPro" id="IPR036397">
    <property type="entry name" value="RNaseH_sf"/>
</dbReference>
<dbReference type="Gene3D" id="3.30.420.10">
    <property type="entry name" value="Ribonuclease H-like superfamily/Ribonuclease H"/>
    <property type="match status" value="1"/>
</dbReference>
<dbReference type="Proteomes" id="UP000053825">
    <property type="component" value="Unassembled WGS sequence"/>
</dbReference>
<keyword evidence="3" id="KW-1185">Reference proteome</keyword>
<evidence type="ECO:0008006" key="4">
    <source>
        <dbReference type="Google" id="ProtNLM"/>
    </source>
</evidence>
<evidence type="ECO:0000313" key="2">
    <source>
        <dbReference type="EMBL" id="KOC60716.1"/>
    </source>
</evidence>
<reference evidence="1 3" key="1">
    <citation type="submission" date="2015-07" db="EMBL/GenBank/DDBJ databases">
        <title>The genome of Habropoda laboriosa.</title>
        <authorList>
            <person name="Pan H."/>
            <person name="Kapheim K."/>
        </authorList>
    </citation>
    <scope>NUCLEOTIDE SEQUENCE [LARGE SCALE GENOMIC DNA]</scope>
    <source>
        <strain evidence="1">0110345459</strain>
    </source>
</reference>
<gene>
    <name evidence="1" type="ORF">WH47_00817</name>
    <name evidence="2" type="ORF">WH47_07712</name>
</gene>
<sequence>MAPCDFFLFPRLKLPLRGKHFETIEAIKENSQKELKAIPKSAYKKCFEDWKTRWHMCIACDGDYFEGNKINIDE</sequence>
<evidence type="ECO:0000313" key="3">
    <source>
        <dbReference type="Proteomes" id="UP000053825"/>
    </source>
</evidence>
<organism evidence="1 3">
    <name type="scientific">Habropoda laboriosa</name>
    <dbReference type="NCBI Taxonomy" id="597456"/>
    <lineage>
        <taxon>Eukaryota</taxon>
        <taxon>Metazoa</taxon>
        <taxon>Ecdysozoa</taxon>
        <taxon>Arthropoda</taxon>
        <taxon>Hexapoda</taxon>
        <taxon>Insecta</taxon>
        <taxon>Pterygota</taxon>
        <taxon>Neoptera</taxon>
        <taxon>Endopterygota</taxon>
        <taxon>Hymenoptera</taxon>
        <taxon>Apocrita</taxon>
        <taxon>Aculeata</taxon>
        <taxon>Apoidea</taxon>
        <taxon>Anthophila</taxon>
        <taxon>Apidae</taxon>
        <taxon>Habropoda</taxon>
    </lineage>
</organism>
<protein>
    <recommendedName>
        <fullName evidence="4">Mos1 transposase HTH domain-containing protein</fullName>
    </recommendedName>
</protein>
<dbReference type="AlphaFoldDB" id="A0A0L7QKE2"/>
<dbReference type="GO" id="GO:0003676">
    <property type="term" value="F:nucleic acid binding"/>
    <property type="evidence" value="ECO:0007669"/>
    <property type="project" value="InterPro"/>
</dbReference>
<dbReference type="STRING" id="597456.A0A0L7QKE2"/>